<organism evidence="1 2">
    <name type="scientific">Salana multivorans</name>
    <dbReference type="NCBI Taxonomy" id="120377"/>
    <lineage>
        <taxon>Bacteria</taxon>
        <taxon>Bacillati</taxon>
        <taxon>Actinomycetota</taxon>
        <taxon>Actinomycetes</taxon>
        <taxon>Micrococcales</taxon>
        <taxon>Beutenbergiaceae</taxon>
        <taxon>Salana</taxon>
    </lineage>
</organism>
<dbReference type="Proteomes" id="UP000275356">
    <property type="component" value="Unassembled WGS sequence"/>
</dbReference>
<sequence length="193" mass="21056">MSSTPETIEPRMIDFADLAPYTTAWEGVGELDCCDSCVPDAGLLVRLEVDGVEWVTDRYILVRADRLTGAPGRLQEWVTAPGGVAERVTTWLQPGEVDPGRGISPIYLDLAERRGLTLTPGQGDKWLILDRAEVIGCIQATTADVDHGWRPGMDLTRLRAVVGLLPEANTHPMRAWATAYEIITCLDAIGADQ</sequence>
<dbReference type="OrthoDB" id="8417725at2"/>
<dbReference type="AlphaFoldDB" id="A0A3N2DDD4"/>
<dbReference type="EMBL" id="RKHQ01000001">
    <property type="protein sequence ID" value="ROR97805.1"/>
    <property type="molecule type" value="Genomic_DNA"/>
</dbReference>
<dbReference type="RefSeq" id="WP_123739795.1">
    <property type="nucleotide sequence ID" value="NZ_RKHQ01000001.1"/>
</dbReference>
<comment type="caution">
    <text evidence="1">The sequence shown here is derived from an EMBL/GenBank/DDBJ whole genome shotgun (WGS) entry which is preliminary data.</text>
</comment>
<protein>
    <submittedName>
        <fullName evidence="1">Uncharacterized protein</fullName>
    </submittedName>
</protein>
<evidence type="ECO:0000313" key="1">
    <source>
        <dbReference type="EMBL" id="ROR97805.1"/>
    </source>
</evidence>
<evidence type="ECO:0000313" key="2">
    <source>
        <dbReference type="Proteomes" id="UP000275356"/>
    </source>
</evidence>
<reference evidence="1 2" key="1">
    <citation type="submission" date="2018-11" db="EMBL/GenBank/DDBJ databases">
        <title>Sequencing the genomes of 1000 actinobacteria strains.</title>
        <authorList>
            <person name="Klenk H.-P."/>
        </authorList>
    </citation>
    <scope>NUCLEOTIDE SEQUENCE [LARGE SCALE GENOMIC DNA]</scope>
    <source>
        <strain evidence="1 2">DSM 13521</strain>
    </source>
</reference>
<name>A0A3N2DDD4_9MICO</name>
<gene>
    <name evidence="1" type="ORF">EDD28_2414</name>
</gene>
<accession>A0A3N2DDD4</accession>
<keyword evidence="2" id="KW-1185">Reference proteome</keyword>
<proteinExistence type="predicted"/>